<keyword evidence="4" id="KW-1185">Reference proteome</keyword>
<organism evidence="3 4">
    <name type="scientific">Pycnoporus cinnabarinus</name>
    <name type="common">Cinnabar-red polypore</name>
    <name type="synonym">Trametes cinnabarina</name>
    <dbReference type="NCBI Taxonomy" id="5643"/>
    <lineage>
        <taxon>Eukaryota</taxon>
        <taxon>Fungi</taxon>
        <taxon>Dikarya</taxon>
        <taxon>Basidiomycota</taxon>
        <taxon>Agaricomycotina</taxon>
        <taxon>Agaricomycetes</taxon>
        <taxon>Polyporales</taxon>
        <taxon>Polyporaceae</taxon>
        <taxon>Trametes</taxon>
    </lineage>
</organism>
<dbReference type="PANTHER" id="PTHR12419:SF10">
    <property type="entry name" value="DEUBIQUITINASE OTUD6B"/>
    <property type="match status" value="1"/>
</dbReference>
<dbReference type="AlphaFoldDB" id="A0A060S2I7"/>
<dbReference type="SUPFAM" id="SSF54001">
    <property type="entry name" value="Cysteine proteinases"/>
    <property type="match status" value="1"/>
</dbReference>
<proteinExistence type="predicted"/>
<dbReference type="Gene3D" id="3.90.70.80">
    <property type="match status" value="1"/>
</dbReference>
<dbReference type="InterPro" id="IPR050704">
    <property type="entry name" value="Peptidase_C85-like"/>
</dbReference>
<gene>
    <name evidence="3" type="ORF">BN946_scf184799.g73</name>
</gene>
<accession>A0A060S2I7</accession>
<dbReference type="Pfam" id="PF02338">
    <property type="entry name" value="OTU"/>
    <property type="match status" value="1"/>
</dbReference>
<dbReference type="OMA" id="YELGAHY"/>
<reference evidence="3" key="1">
    <citation type="submission" date="2014-01" db="EMBL/GenBank/DDBJ databases">
        <title>The genome of the white-rot fungus Pycnoporus cinnabarinus: a basidiomycete model with a versatile arsenal for lignocellulosic biomass breakdown.</title>
        <authorList>
            <person name="Levasseur A."/>
            <person name="Lomascolo A."/>
            <person name="Ruiz-Duenas F.J."/>
            <person name="Uzan E."/>
            <person name="Piumi F."/>
            <person name="Kues U."/>
            <person name="Ram A.F.J."/>
            <person name="Murat C."/>
            <person name="Haon M."/>
            <person name="Benoit I."/>
            <person name="Arfi Y."/>
            <person name="Chevret D."/>
            <person name="Drula E."/>
            <person name="Kwon M.J."/>
            <person name="Gouret P."/>
            <person name="Lesage-Meessen L."/>
            <person name="Lombard V."/>
            <person name="Mariette J."/>
            <person name="Noirot C."/>
            <person name="Park J."/>
            <person name="Patyshakuliyeva A."/>
            <person name="Wieneger R.A.B."/>
            <person name="Wosten H.A.B."/>
            <person name="Martin F."/>
            <person name="Coutinho P.M."/>
            <person name="de Vries R."/>
            <person name="Martinez A.T."/>
            <person name="Klopp C."/>
            <person name="Pontarotti P."/>
            <person name="Henrissat B."/>
            <person name="Record E."/>
        </authorList>
    </citation>
    <scope>NUCLEOTIDE SEQUENCE [LARGE SCALE GENOMIC DNA]</scope>
    <source>
        <strain evidence="3">BRFM137</strain>
    </source>
</reference>
<dbReference type="HOGENOM" id="CLU_034963_1_0_1"/>
<dbReference type="OrthoDB" id="415023at2759"/>
<evidence type="ECO:0000313" key="4">
    <source>
        <dbReference type="Proteomes" id="UP000029665"/>
    </source>
</evidence>
<protein>
    <recommendedName>
        <fullName evidence="2">OTU domain-containing protein</fullName>
    </recommendedName>
</protein>
<dbReference type="PROSITE" id="PS50802">
    <property type="entry name" value="OTU"/>
    <property type="match status" value="1"/>
</dbReference>
<evidence type="ECO:0000313" key="3">
    <source>
        <dbReference type="EMBL" id="CDO68346.1"/>
    </source>
</evidence>
<dbReference type="PANTHER" id="PTHR12419">
    <property type="entry name" value="OTU DOMAIN CONTAINING PROTEIN"/>
    <property type="match status" value="1"/>
</dbReference>
<dbReference type="InterPro" id="IPR038765">
    <property type="entry name" value="Papain-like_cys_pep_sf"/>
</dbReference>
<dbReference type="GO" id="GO:0016579">
    <property type="term" value="P:protein deubiquitination"/>
    <property type="evidence" value="ECO:0007669"/>
    <property type="project" value="TreeGrafter"/>
</dbReference>
<comment type="caution">
    <text evidence="3">The sequence shown here is derived from an EMBL/GenBank/DDBJ whole genome shotgun (WGS) entry which is preliminary data.</text>
</comment>
<name>A0A060S2I7_PYCCI</name>
<dbReference type="GO" id="GO:0004843">
    <property type="term" value="F:cysteine-type deubiquitinase activity"/>
    <property type="evidence" value="ECO:0007669"/>
    <property type="project" value="TreeGrafter"/>
</dbReference>
<evidence type="ECO:0000259" key="2">
    <source>
        <dbReference type="PROSITE" id="PS50802"/>
    </source>
</evidence>
<evidence type="ECO:0000256" key="1">
    <source>
        <dbReference type="SAM" id="MobiDB-lite"/>
    </source>
</evidence>
<feature type="region of interest" description="Disordered" evidence="1">
    <location>
        <begin position="1"/>
        <end position="23"/>
    </location>
</feature>
<dbReference type="Proteomes" id="UP000029665">
    <property type="component" value="Unassembled WGS sequence"/>
</dbReference>
<dbReference type="CDD" id="cd22748">
    <property type="entry name" value="OTU_OTUD6-like"/>
    <property type="match status" value="1"/>
</dbReference>
<dbReference type="EMBL" id="CCBP010000011">
    <property type="protein sequence ID" value="CDO68346.1"/>
    <property type="molecule type" value="Genomic_DNA"/>
</dbReference>
<dbReference type="InterPro" id="IPR003323">
    <property type="entry name" value="OTU_dom"/>
</dbReference>
<feature type="domain" description="OTU" evidence="2">
    <location>
        <begin position="129"/>
        <end position="285"/>
    </location>
</feature>
<dbReference type="STRING" id="5643.A0A060S2I7"/>
<sequence>MGKRNKLKKMLSPPTPAPVDATLDDDELMDDLLAQLESRDESVKQESATVLNDMQIDKVADRLESVPKKDPKARYKARQARKAAALAESYAPNDADADARLEREAKEEEEQIKKTCDELGLMIHEASLELTTHITPDGHCLFSAVADQLSLLGILPSSEATYATCRKAAADYIHSHPDDFLPFLPSDVGEDSAGATEPGLMNREQFDRYCTTMRDTAVWGGEPEVVALSRAFNVPIHVVQGGKPPVVVHDPAGQSGTGGDRRPVYISYHRRLYGLGEHYNSLRPKTLVNSIKSVFH</sequence>